<dbReference type="InterPro" id="IPR029044">
    <property type="entry name" value="Nucleotide-diphossugar_trans"/>
</dbReference>
<reference evidence="2 3" key="1">
    <citation type="submission" date="2018-04" db="EMBL/GenBank/DDBJ databases">
        <title>Genomic Encyclopedia of Type Strains, Phase III (KMG-III): the genomes of soil and plant-associated and newly described type strains.</title>
        <authorList>
            <person name="Whitman W."/>
        </authorList>
    </citation>
    <scope>NUCLEOTIDE SEQUENCE [LARGE SCALE GENOMIC DNA]</scope>
    <source>
        <strain evidence="2 3">NW12</strain>
    </source>
</reference>
<organism evidence="2 3">
    <name type="scientific">Sphingomonas aerolata</name>
    <dbReference type="NCBI Taxonomy" id="185951"/>
    <lineage>
        <taxon>Bacteria</taxon>
        <taxon>Pseudomonadati</taxon>
        <taxon>Pseudomonadota</taxon>
        <taxon>Alphaproteobacteria</taxon>
        <taxon>Sphingomonadales</taxon>
        <taxon>Sphingomonadaceae</taxon>
        <taxon>Sphingomonas</taxon>
    </lineage>
</organism>
<keyword evidence="1" id="KW-0812">Transmembrane</keyword>
<keyword evidence="1" id="KW-0472">Membrane</keyword>
<gene>
    <name evidence="2" type="ORF">C8J24_0226</name>
</gene>
<feature type="transmembrane region" description="Helical" evidence="1">
    <location>
        <begin position="295"/>
        <end position="315"/>
    </location>
</feature>
<comment type="caution">
    <text evidence="2">The sequence shown here is derived from an EMBL/GenBank/DDBJ whole genome shotgun (WGS) entry which is preliminary data.</text>
</comment>
<evidence type="ECO:0000256" key="1">
    <source>
        <dbReference type="SAM" id="Phobius"/>
    </source>
</evidence>
<keyword evidence="3" id="KW-1185">Reference proteome</keyword>
<accession>A0A2T4YSR2</accession>
<feature type="transmembrane region" description="Helical" evidence="1">
    <location>
        <begin position="321"/>
        <end position="340"/>
    </location>
</feature>
<keyword evidence="1" id="KW-1133">Transmembrane helix</keyword>
<sequence length="393" mass="41012">MLAGLLFAIHDADDRPDRLAATLPFSGVTLIEYQARLLIAAGVRQVIVVVARLTPELLGAINRINRRGVAVDTVRTAAEAMEKLHPLARVLMLGDGLVTTESIVAAMANEGGDALLVVPEDDAGPGFERVGGQMAWAGVARLEPARIAEVAGLPNDYDLQSTLLRIAVQARAVQILLPTDAIRSGHGIEREARTLEERGRAVLATIVSGRSGWFDRFVLAPIARLGLPFLVDKSVAGTTVGATSLGIAAAGLGAMLFGWLATGLVLASTACVGLAIGSVLSGLRDDESVATMQTRGIGVVSALAVLLFAFLWAGYSADNSALVMAAALLAIAALGERAIVERARRMWWGSAPAYLLIVTIVAILGFPLLGLAIAGVYATVTLAAAIEHLRLQP</sequence>
<protein>
    <submittedName>
        <fullName evidence="2">Uncharacterized protein</fullName>
    </submittedName>
</protein>
<dbReference type="Gene3D" id="3.90.550.10">
    <property type="entry name" value="Spore Coat Polysaccharide Biosynthesis Protein SpsA, Chain A"/>
    <property type="match status" value="1"/>
</dbReference>
<feature type="transmembrane region" description="Helical" evidence="1">
    <location>
        <begin position="352"/>
        <end position="385"/>
    </location>
</feature>
<dbReference type="Proteomes" id="UP000240996">
    <property type="component" value="Unassembled WGS sequence"/>
</dbReference>
<dbReference type="EMBL" id="PZZN01000001">
    <property type="protein sequence ID" value="PTM46850.1"/>
    <property type="molecule type" value="Genomic_DNA"/>
</dbReference>
<dbReference type="SUPFAM" id="SSF53448">
    <property type="entry name" value="Nucleotide-diphospho-sugar transferases"/>
    <property type="match status" value="1"/>
</dbReference>
<dbReference type="AlphaFoldDB" id="A0A2T4YSR2"/>
<name>A0A2T4YSR2_9SPHN</name>
<proteinExistence type="predicted"/>
<feature type="transmembrane region" description="Helical" evidence="1">
    <location>
        <begin position="263"/>
        <end position="283"/>
    </location>
</feature>
<evidence type="ECO:0000313" key="2">
    <source>
        <dbReference type="EMBL" id="PTM46850.1"/>
    </source>
</evidence>
<evidence type="ECO:0000313" key="3">
    <source>
        <dbReference type="Proteomes" id="UP000240996"/>
    </source>
</evidence>
<dbReference type="RefSeq" id="WP_107929718.1">
    <property type="nucleotide sequence ID" value="NZ_PZZN01000001.1"/>
</dbReference>